<evidence type="ECO:0000313" key="8">
    <source>
        <dbReference type="Proteomes" id="UP000054558"/>
    </source>
</evidence>
<sequence>MSGGTAIPPLMKAIGGLGLETPTLVAPPSPLILDFLAQLKAKTHSLGPYAHSGGACKARGERAKYPPREADDANEVAGQVFDAYAAYHRGCVSNMKNITEAWRGEGAPDGCRFMVWSGHAGLGNKMLNLASTFVYAVLTQRVLLVDAGVKAALGQLFCEPFPGSSWLLPAEFPVLKMFDNLPWPMKDVLGLTACEEEMNELETRTWFIFPHDTWNNYWLPGLYVHPTKRLLLREIFPDNQAFHRVARYLFLPQDRIWTRVTSFYDKYMAGATKSVGLQIRQKGNALEDYNQRTSDNALTCMAEHDLIPRLLDTLPTQEGAQVAKESDKDAFDVIFVASMIPKYEEYLKEVFSKNKTVEGRRVEVLSATHEQEERWSDLSHYDSAVLDVWLLSFTDHQILTQTSTFGYVSSSIAGKNPYYPNYYSCERAKNSDPCWHSAPQYLVCPKMPHVGGPIHMASPELERCSDFVGGVTLVDTRPRFPEAS</sequence>
<dbReference type="Pfam" id="PF03254">
    <property type="entry name" value="XG_FTase"/>
    <property type="match status" value="2"/>
</dbReference>
<comment type="subcellular location">
    <subcellularLocation>
        <location evidence="6">Golgi apparatus</location>
        <location evidence="6">Golgi stack membrane</location>
        <topology evidence="6">Single-pass type II membrane protein</topology>
    </subcellularLocation>
</comment>
<dbReference type="PANTHER" id="PTHR31889">
    <property type="entry name" value="FUCOSYLTRANSFERASE 2-RELATED"/>
    <property type="match status" value="1"/>
</dbReference>
<dbReference type="OrthoDB" id="428346at2759"/>
<keyword evidence="8" id="KW-1185">Reference proteome</keyword>
<dbReference type="GO" id="GO:0008107">
    <property type="term" value="F:galactoside 2-alpha-L-fucosyltransferase activity"/>
    <property type="evidence" value="ECO:0007669"/>
    <property type="project" value="InterPro"/>
</dbReference>
<dbReference type="STRING" id="105231.A0A1Y1HXB1"/>
<evidence type="ECO:0000256" key="5">
    <source>
        <dbReference type="ARBA" id="ARBA00023316"/>
    </source>
</evidence>
<protein>
    <recommendedName>
        <fullName evidence="6">Fucosyltransferase</fullName>
        <ecNumber evidence="6">2.4.1.-</ecNumber>
    </recommendedName>
</protein>
<evidence type="ECO:0000256" key="6">
    <source>
        <dbReference type="RuleBase" id="RU367004"/>
    </source>
</evidence>
<dbReference type="EC" id="2.4.1.-" evidence="6"/>
<dbReference type="GO" id="GO:0042546">
    <property type="term" value="P:cell wall biogenesis"/>
    <property type="evidence" value="ECO:0007669"/>
    <property type="project" value="InterPro"/>
</dbReference>
<dbReference type="Gene3D" id="3.40.50.11340">
    <property type="match status" value="1"/>
</dbReference>
<evidence type="ECO:0000256" key="4">
    <source>
        <dbReference type="ARBA" id="ARBA00023180"/>
    </source>
</evidence>
<name>A0A1Y1HXB1_KLENI</name>
<keyword evidence="5 6" id="KW-0961">Cell wall biogenesis/degradation</keyword>
<dbReference type="InterPro" id="IPR004938">
    <property type="entry name" value="XG_FTase"/>
</dbReference>
<accession>A0A1Y1HXB1</accession>
<dbReference type="EMBL" id="DF237022">
    <property type="protein sequence ID" value="GAQ81177.1"/>
    <property type="molecule type" value="Genomic_DNA"/>
</dbReference>
<comment type="similarity">
    <text evidence="1 6">Belongs to the glycosyltransferase 37 family.</text>
</comment>
<dbReference type="AlphaFoldDB" id="A0A1Y1HXB1"/>
<gene>
    <name evidence="7" type="ORF">KFL_000730140</name>
</gene>
<keyword evidence="4" id="KW-0325">Glycoprotein</keyword>
<dbReference type="GO" id="GO:0032580">
    <property type="term" value="C:Golgi cisterna membrane"/>
    <property type="evidence" value="ECO:0007669"/>
    <property type="project" value="UniProtKB-SubCell"/>
</dbReference>
<dbReference type="Proteomes" id="UP000054558">
    <property type="component" value="Unassembled WGS sequence"/>
</dbReference>
<dbReference type="GO" id="GO:0071555">
    <property type="term" value="P:cell wall organization"/>
    <property type="evidence" value="ECO:0007669"/>
    <property type="project" value="UniProtKB-UniRule"/>
</dbReference>
<keyword evidence="3 6" id="KW-0808">Transferase</keyword>
<keyword evidence="6" id="KW-0333">Golgi apparatus</keyword>
<evidence type="ECO:0000256" key="3">
    <source>
        <dbReference type="ARBA" id="ARBA00022679"/>
    </source>
</evidence>
<reference evidence="7 8" key="1">
    <citation type="journal article" date="2014" name="Nat. Commun.">
        <title>Klebsormidium flaccidum genome reveals primary factors for plant terrestrial adaptation.</title>
        <authorList>
            <person name="Hori K."/>
            <person name="Maruyama F."/>
            <person name="Fujisawa T."/>
            <person name="Togashi T."/>
            <person name="Yamamoto N."/>
            <person name="Seo M."/>
            <person name="Sato S."/>
            <person name="Yamada T."/>
            <person name="Mori H."/>
            <person name="Tajima N."/>
            <person name="Moriyama T."/>
            <person name="Ikeuchi M."/>
            <person name="Watanabe M."/>
            <person name="Wada H."/>
            <person name="Kobayashi K."/>
            <person name="Saito M."/>
            <person name="Masuda T."/>
            <person name="Sasaki-Sekimoto Y."/>
            <person name="Mashiguchi K."/>
            <person name="Awai K."/>
            <person name="Shimojima M."/>
            <person name="Masuda S."/>
            <person name="Iwai M."/>
            <person name="Nobusawa T."/>
            <person name="Narise T."/>
            <person name="Kondo S."/>
            <person name="Saito H."/>
            <person name="Sato R."/>
            <person name="Murakawa M."/>
            <person name="Ihara Y."/>
            <person name="Oshima-Yamada Y."/>
            <person name="Ohtaka K."/>
            <person name="Satoh M."/>
            <person name="Sonobe K."/>
            <person name="Ishii M."/>
            <person name="Ohtani R."/>
            <person name="Kanamori-Sato M."/>
            <person name="Honoki R."/>
            <person name="Miyazaki D."/>
            <person name="Mochizuki H."/>
            <person name="Umetsu J."/>
            <person name="Higashi K."/>
            <person name="Shibata D."/>
            <person name="Kamiya Y."/>
            <person name="Sato N."/>
            <person name="Nakamura Y."/>
            <person name="Tabata S."/>
            <person name="Ida S."/>
            <person name="Kurokawa K."/>
            <person name="Ohta H."/>
        </authorList>
    </citation>
    <scope>NUCLEOTIDE SEQUENCE [LARGE SCALE GENOMIC DNA]</scope>
    <source>
        <strain evidence="7 8">NIES-2285</strain>
    </source>
</reference>
<dbReference type="Gene3D" id="3.40.50.11350">
    <property type="match status" value="1"/>
</dbReference>
<comment type="function">
    <text evidence="6">May be involved in cell wall biosynthesis.</text>
</comment>
<dbReference type="OMA" id="DETSCHS"/>
<evidence type="ECO:0000313" key="7">
    <source>
        <dbReference type="EMBL" id="GAQ81177.1"/>
    </source>
</evidence>
<keyword evidence="2 6" id="KW-0328">Glycosyltransferase</keyword>
<proteinExistence type="inferred from homology"/>
<dbReference type="PANTHER" id="PTHR31889:SF2">
    <property type="entry name" value="FUCOSYLTRANSFERASE 3"/>
    <property type="match status" value="1"/>
</dbReference>
<organism evidence="7 8">
    <name type="scientific">Klebsormidium nitens</name>
    <name type="common">Green alga</name>
    <name type="synonym">Ulothrix nitens</name>
    <dbReference type="NCBI Taxonomy" id="105231"/>
    <lineage>
        <taxon>Eukaryota</taxon>
        <taxon>Viridiplantae</taxon>
        <taxon>Streptophyta</taxon>
        <taxon>Klebsormidiophyceae</taxon>
        <taxon>Klebsormidiales</taxon>
        <taxon>Klebsormidiaceae</taxon>
        <taxon>Klebsormidium</taxon>
    </lineage>
</organism>
<evidence type="ECO:0000256" key="1">
    <source>
        <dbReference type="ARBA" id="ARBA00010481"/>
    </source>
</evidence>
<evidence type="ECO:0000256" key="2">
    <source>
        <dbReference type="ARBA" id="ARBA00022676"/>
    </source>
</evidence>